<dbReference type="OMA" id="FWYNACL"/>
<dbReference type="Gene3D" id="2.40.50.140">
    <property type="entry name" value="Nucleic acid-binding proteins"/>
    <property type="match status" value="1"/>
</dbReference>
<dbReference type="Proteomes" id="UP000007875">
    <property type="component" value="Unassembled WGS sequence"/>
</dbReference>
<dbReference type="STRING" id="51511.ENSCSAVP00000014333"/>
<dbReference type="Ensembl" id="ENSCSAVT00000014498.1">
    <property type="protein sequence ID" value="ENSCSAVP00000014333.1"/>
    <property type="gene ID" value="ENSCSAVG00000008393.1"/>
</dbReference>
<evidence type="ECO:0000313" key="3">
    <source>
        <dbReference type="Proteomes" id="UP000007875"/>
    </source>
</evidence>
<dbReference type="SUPFAM" id="SSF50249">
    <property type="entry name" value="Nucleic acid-binding proteins"/>
    <property type="match status" value="1"/>
</dbReference>
<accession>H2Z9R8</accession>
<reference evidence="2" key="3">
    <citation type="submission" date="2025-09" db="UniProtKB">
        <authorList>
            <consortium name="Ensembl"/>
        </authorList>
    </citation>
    <scope>IDENTIFICATION</scope>
</reference>
<dbReference type="InterPro" id="IPR012340">
    <property type="entry name" value="NA-bd_OB-fold"/>
</dbReference>
<evidence type="ECO:0000313" key="2">
    <source>
        <dbReference type="Ensembl" id="ENSCSAVP00000014333.1"/>
    </source>
</evidence>
<protein>
    <recommendedName>
        <fullName evidence="1">Replication factor A C-terminal domain-containing protein</fullName>
    </recommendedName>
</protein>
<dbReference type="HOGENOM" id="CLU_1083862_0_0_1"/>
<dbReference type="InterPro" id="IPR043522">
    <property type="entry name" value="DDIAS"/>
</dbReference>
<dbReference type="InParanoid" id="H2Z9R8"/>
<organism evidence="2 3">
    <name type="scientific">Ciona savignyi</name>
    <name type="common">Pacific transparent sea squirt</name>
    <dbReference type="NCBI Taxonomy" id="51511"/>
    <lineage>
        <taxon>Eukaryota</taxon>
        <taxon>Metazoa</taxon>
        <taxon>Chordata</taxon>
        <taxon>Tunicata</taxon>
        <taxon>Ascidiacea</taxon>
        <taxon>Phlebobranchia</taxon>
        <taxon>Cionidae</taxon>
        <taxon>Ciona</taxon>
    </lineage>
</organism>
<keyword evidence="3" id="KW-1185">Reference proteome</keyword>
<dbReference type="Pfam" id="PF08646">
    <property type="entry name" value="Rep_fac-A_C"/>
    <property type="match status" value="1"/>
</dbReference>
<sequence length="214" mass="24263">MAHKSIYGTVHSIMDNVFWYNACLKCNSKNAGNDSACWKCHYTGFYLRYRLMVEVDTKHGILSLSCFGNCLKRFFGIDAGSFSRDISQQNDEETLDILRQCVELCFVGFSFIFKIKNWSCYSSKSNCTLVVEDIKPLVETSETQSVYEKYKLSTSPEQFEVPENLDTFSASPKSLVATPFESNSLPSKRKRSISDSLAFLNDSLIEGLFNKSDS</sequence>
<dbReference type="AlphaFoldDB" id="H2Z9R8"/>
<feature type="domain" description="Replication factor A C-terminal" evidence="1">
    <location>
        <begin position="5"/>
        <end position="144"/>
    </location>
</feature>
<name>H2Z9R8_CIOSA</name>
<dbReference type="PANTHER" id="PTHR35537">
    <property type="entry name" value="DNA DAMAGE-INDUCIBLE APOPTOSIS SUPPRESSOR PROTEIN DDIAS"/>
    <property type="match status" value="1"/>
</dbReference>
<dbReference type="PANTHER" id="PTHR35537:SF1">
    <property type="entry name" value="DNA DAMAGE-INDUCED APOPTOSIS SUPPRESSOR PROTEIN"/>
    <property type="match status" value="1"/>
</dbReference>
<reference evidence="2" key="2">
    <citation type="submission" date="2025-08" db="UniProtKB">
        <authorList>
            <consortium name="Ensembl"/>
        </authorList>
    </citation>
    <scope>IDENTIFICATION</scope>
</reference>
<dbReference type="GeneTree" id="ENSGT00810000126843"/>
<proteinExistence type="predicted"/>
<reference evidence="3" key="1">
    <citation type="submission" date="2003-08" db="EMBL/GenBank/DDBJ databases">
        <authorList>
            <person name="Birren B."/>
            <person name="Nusbaum C."/>
            <person name="Abebe A."/>
            <person name="Abouelleil A."/>
            <person name="Adekoya E."/>
            <person name="Ait-zahra M."/>
            <person name="Allen N."/>
            <person name="Allen T."/>
            <person name="An P."/>
            <person name="Anderson M."/>
            <person name="Anderson S."/>
            <person name="Arachchi H."/>
            <person name="Armbruster J."/>
            <person name="Bachantsang P."/>
            <person name="Baldwin J."/>
            <person name="Barry A."/>
            <person name="Bayul T."/>
            <person name="Blitshsteyn B."/>
            <person name="Bloom T."/>
            <person name="Blye J."/>
            <person name="Boguslavskiy L."/>
            <person name="Borowsky M."/>
            <person name="Boukhgalter B."/>
            <person name="Brunache A."/>
            <person name="Butler J."/>
            <person name="Calixte N."/>
            <person name="Calvo S."/>
            <person name="Camarata J."/>
            <person name="Campo K."/>
            <person name="Chang J."/>
            <person name="Cheshatsang Y."/>
            <person name="Citroen M."/>
            <person name="Collymore A."/>
            <person name="Considine T."/>
            <person name="Cook A."/>
            <person name="Cooke P."/>
            <person name="Corum B."/>
            <person name="Cuomo C."/>
            <person name="David R."/>
            <person name="Dawoe T."/>
            <person name="Degray S."/>
            <person name="Dodge S."/>
            <person name="Dooley K."/>
            <person name="Dorje P."/>
            <person name="Dorjee K."/>
            <person name="Dorris L."/>
            <person name="Duffey N."/>
            <person name="Dupes A."/>
            <person name="Elkins T."/>
            <person name="Engels R."/>
            <person name="Erickson J."/>
            <person name="Farina A."/>
            <person name="Faro S."/>
            <person name="Ferreira P."/>
            <person name="Fischer H."/>
            <person name="Fitzgerald M."/>
            <person name="Foley K."/>
            <person name="Gage D."/>
            <person name="Galagan J."/>
            <person name="Gearin G."/>
            <person name="Gnerre S."/>
            <person name="Gnirke A."/>
            <person name="Goyette A."/>
            <person name="Graham J."/>
            <person name="Grandbois E."/>
            <person name="Gyaltsen K."/>
            <person name="Hafez N."/>
            <person name="Hagopian D."/>
            <person name="Hagos B."/>
            <person name="Hall J."/>
            <person name="Hatcher B."/>
            <person name="Heller A."/>
            <person name="Higgins H."/>
            <person name="Honan T."/>
            <person name="Horn A."/>
            <person name="Houde N."/>
            <person name="Hughes L."/>
            <person name="Hulme W."/>
            <person name="Husby E."/>
            <person name="Iliev I."/>
            <person name="Jaffe D."/>
            <person name="Jones C."/>
            <person name="Kamal M."/>
            <person name="Kamat A."/>
            <person name="Kamvysselis M."/>
            <person name="Karlsson E."/>
            <person name="Kells C."/>
            <person name="Kieu A."/>
            <person name="Kisner P."/>
            <person name="Kodira C."/>
            <person name="Kulbokas E."/>
            <person name="Labutti K."/>
            <person name="Lama D."/>
            <person name="Landers T."/>
            <person name="Leger J."/>
            <person name="Levine S."/>
            <person name="Lewis D."/>
            <person name="Lewis T."/>
            <person name="Lindblad-toh K."/>
            <person name="Liu X."/>
            <person name="Lokyitsang T."/>
            <person name="Lokyitsang Y."/>
            <person name="Lucien O."/>
            <person name="Lui A."/>
            <person name="Ma L.J."/>
            <person name="Mabbitt R."/>
            <person name="Macdonald J."/>
            <person name="Maclean C."/>
            <person name="Major J."/>
            <person name="Manning J."/>
            <person name="Marabella R."/>
            <person name="Maru K."/>
            <person name="Matthews C."/>
            <person name="Mauceli E."/>
            <person name="Mccarthy M."/>
            <person name="Mcdonough S."/>
            <person name="Mcghee T."/>
            <person name="Meldrim J."/>
            <person name="Meneus L."/>
            <person name="Mesirov J."/>
            <person name="Mihalev A."/>
            <person name="Mihova T."/>
            <person name="Mikkelsen T."/>
            <person name="Mlenga V."/>
            <person name="Moru K."/>
            <person name="Mozes J."/>
            <person name="Mulrain L."/>
            <person name="Munson G."/>
            <person name="Naylor J."/>
            <person name="Newes C."/>
            <person name="Nguyen C."/>
            <person name="Nguyen N."/>
            <person name="Nguyen T."/>
            <person name="Nicol R."/>
            <person name="Nielsen C."/>
            <person name="Nizzari M."/>
            <person name="Norbu C."/>
            <person name="Norbu N."/>
            <person name="O'donnell P."/>
            <person name="Okoawo O."/>
            <person name="O'leary S."/>
            <person name="Omotosho B."/>
            <person name="O'neill K."/>
            <person name="Osman S."/>
            <person name="Parker S."/>
            <person name="Perrin D."/>
            <person name="Phunkhang P."/>
            <person name="Piqani B."/>
            <person name="Purcell S."/>
            <person name="Rachupka T."/>
            <person name="Ramasamy U."/>
            <person name="Rameau R."/>
            <person name="Ray V."/>
            <person name="Raymond C."/>
            <person name="Retta R."/>
            <person name="Richardson S."/>
            <person name="Rise C."/>
            <person name="Rodriguez J."/>
            <person name="Rogers J."/>
            <person name="Rogov P."/>
            <person name="Rutman M."/>
            <person name="Schupbach R."/>
            <person name="Seaman C."/>
            <person name="Settipalli S."/>
            <person name="Sharpe T."/>
            <person name="Sheridan J."/>
            <person name="Sherpa N."/>
            <person name="Shi J."/>
            <person name="Smirnov S."/>
            <person name="Smith C."/>
            <person name="Sougnez C."/>
            <person name="Spencer B."/>
            <person name="Stalker J."/>
            <person name="Stange-thomann N."/>
            <person name="Stavropoulos S."/>
            <person name="Stetson K."/>
            <person name="Stone C."/>
            <person name="Stone S."/>
            <person name="Stubbs M."/>
            <person name="Talamas J."/>
            <person name="Tchuinga P."/>
            <person name="Tenzing P."/>
            <person name="Tesfaye S."/>
            <person name="Theodore J."/>
            <person name="Thoulutsang Y."/>
            <person name="Topham K."/>
            <person name="Towey S."/>
            <person name="Tsamla T."/>
            <person name="Tsomo N."/>
            <person name="Vallee D."/>
            <person name="Vassiliev H."/>
            <person name="Venkataraman V."/>
            <person name="Vinson J."/>
            <person name="Vo A."/>
            <person name="Wade C."/>
            <person name="Wang S."/>
            <person name="Wangchuk T."/>
            <person name="Wangdi T."/>
            <person name="Whittaker C."/>
            <person name="Wilkinson J."/>
            <person name="Wu Y."/>
            <person name="Wyman D."/>
            <person name="Yadav S."/>
            <person name="Yang S."/>
            <person name="Yang X."/>
            <person name="Yeager S."/>
            <person name="Yee E."/>
            <person name="Young G."/>
            <person name="Zainoun J."/>
            <person name="Zembeck L."/>
            <person name="Zimmer A."/>
            <person name="Zody M."/>
            <person name="Lander E."/>
        </authorList>
    </citation>
    <scope>NUCLEOTIDE SEQUENCE [LARGE SCALE GENOMIC DNA]</scope>
</reference>
<evidence type="ECO:0000259" key="1">
    <source>
        <dbReference type="Pfam" id="PF08646"/>
    </source>
</evidence>
<dbReference type="GO" id="GO:1902230">
    <property type="term" value="P:negative regulation of intrinsic apoptotic signaling pathway in response to DNA damage"/>
    <property type="evidence" value="ECO:0007669"/>
    <property type="project" value="InterPro"/>
</dbReference>
<dbReference type="GO" id="GO:0005737">
    <property type="term" value="C:cytoplasm"/>
    <property type="evidence" value="ECO:0007669"/>
    <property type="project" value="TreeGrafter"/>
</dbReference>
<dbReference type="InterPro" id="IPR013955">
    <property type="entry name" value="Rep_factor-A_C"/>
</dbReference>
<dbReference type="GO" id="GO:0005634">
    <property type="term" value="C:nucleus"/>
    <property type="evidence" value="ECO:0007669"/>
    <property type="project" value="TreeGrafter"/>
</dbReference>